<dbReference type="Pfam" id="PF01738">
    <property type="entry name" value="DLH"/>
    <property type="match status" value="1"/>
</dbReference>
<sequence length="296" mass="31821">MKNKLLTIALFLGIHGISLAQRVIDLSSGKDIAAMPANNTEFVMTDSISGNRTVLNVTKPSLTVYTPKKEISNKTAIVICPGGAFHALDIDNEGYSVAKLLVAKGYTAIVLKYRLVHINMEAANPLAKLGKLASDFKVLENRMAPDVPLAIADGRAAIDYVKKNAAKLGINPAKVGIVGFSAGGTIAAAMAYSDDSQSRPAFSAPIYPYLAPFDQQAVPSNATPLFISVAADDDFKFDGNSAKLYQKWKDSGASAELHIYAKGHHGFGTKKQNLPVDQWIDRFTEWLAFLGYGAKQ</sequence>
<organism evidence="4 5">
    <name type="scientific">Dyadobacter endophyticus</name>
    <dbReference type="NCBI Taxonomy" id="1749036"/>
    <lineage>
        <taxon>Bacteria</taxon>
        <taxon>Pseudomonadati</taxon>
        <taxon>Bacteroidota</taxon>
        <taxon>Cytophagia</taxon>
        <taxon>Cytophagales</taxon>
        <taxon>Spirosomataceae</taxon>
        <taxon>Dyadobacter</taxon>
    </lineage>
</organism>
<dbReference type="Gene3D" id="3.40.50.1820">
    <property type="entry name" value="alpha/beta hydrolase"/>
    <property type="match status" value="1"/>
</dbReference>
<evidence type="ECO:0000313" key="4">
    <source>
        <dbReference type="EMBL" id="GGH24758.1"/>
    </source>
</evidence>
<feature type="signal peptide" evidence="2">
    <location>
        <begin position="1"/>
        <end position="20"/>
    </location>
</feature>
<dbReference type="InterPro" id="IPR029058">
    <property type="entry name" value="AB_hydrolase_fold"/>
</dbReference>
<dbReference type="Proteomes" id="UP000600214">
    <property type="component" value="Unassembled WGS sequence"/>
</dbReference>
<dbReference type="InterPro" id="IPR002925">
    <property type="entry name" value="Dienelactn_hydro"/>
</dbReference>
<comment type="caution">
    <text evidence="4">The sequence shown here is derived from an EMBL/GenBank/DDBJ whole genome shotgun (WGS) entry which is preliminary data.</text>
</comment>
<evidence type="ECO:0000256" key="2">
    <source>
        <dbReference type="SAM" id="SignalP"/>
    </source>
</evidence>
<feature type="domain" description="Dienelactone hydrolase" evidence="3">
    <location>
        <begin position="66"/>
        <end position="273"/>
    </location>
</feature>
<dbReference type="RefSeq" id="WP_188928966.1">
    <property type="nucleotide sequence ID" value="NZ_BMIA01000001.1"/>
</dbReference>
<reference evidence="5" key="1">
    <citation type="journal article" date="2019" name="Int. J. Syst. Evol. Microbiol.">
        <title>The Global Catalogue of Microorganisms (GCM) 10K type strain sequencing project: providing services to taxonomists for standard genome sequencing and annotation.</title>
        <authorList>
            <consortium name="The Broad Institute Genomics Platform"/>
            <consortium name="The Broad Institute Genome Sequencing Center for Infectious Disease"/>
            <person name="Wu L."/>
            <person name="Ma J."/>
        </authorList>
    </citation>
    <scope>NUCLEOTIDE SEQUENCE [LARGE SCALE GENOMIC DNA]</scope>
    <source>
        <strain evidence="5">CGMCC 1.15288</strain>
    </source>
</reference>
<keyword evidence="5" id="KW-1185">Reference proteome</keyword>
<accession>A0ABQ1YHS0</accession>
<keyword evidence="1" id="KW-0378">Hydrolase</keyword>
<evidence type="ECO:0000313" key="5">
    <source>
        <dbReference type="Proteomes" id="UP000600214"/>
    </source>
</evidence>
<gene>
    <name evidence="4" type="ORF">GCM10007423_08460</name>
</gene>
<name>A0ABQ1YHS0_9BACT</name>
<dbReference type="EMBL" id="BMIA01000001">
    <property type="protein sequence ID" value="GGH24758.1"/>
    <property type="molecule type" value="Genomic_DNA"/>
</dbReference>
<evidence type="ECO:0000259" key="3">
    <source>
        <dbReference type="Pfam" id="PF01738"/>
    </source>
</evidence>
<proteinExistence type="predicted"/>
<dbReference type="PANTHER" id="PTHR48081:SF6">
    <property type="entry name" value="PEPTIDASE S9 PROLYL OLIGOPEPTIDASE CATALYTIC DOMAIN-CONTAINING PROTEIN"/>
    <property type="match status" value="1"/>
</dbReference>
<protein>
    <recommendedName>
        <fullName evidence="3">Dienelactone hydrolase domain-containing protein</fullName>
    </recommendedName>
</protein>
<dbReference type="SUPFAM" id="SSF53474">
    <property type="entry name" value="alpha/beta-Hydrolases"/>
    <property type="match status" value="1"/>
</dbReference>
<keyword evidence="2" id="KW-0732">Signal</keyword>
<feature type="chain" id="PRO_5045121419" description="Dienelactone hydrolase domain-containing protein" evidence="2">
    <location>
        <begin position="21"/>
        <end position="296"/>
    </location>
</feature>
<dbReference type="PANTHER" id="PTHR48081">
    <property type="entry name" value="AB HYDROLASE SUPERFAMILY PROTEIN C4A8.06C"/>
    <property type="match status" value="1"/>
</dbReference>
<dbReference type="InterPro" id="IPR050300">
    <property type="entry name" value="GDXG_lipolytic_enzyme"/>
</dbReference>
<evidence type="ECO:0000256" key="1">
    <source>
        <dbReference type="ARBA" id="ARBA00022801"/>
    </source>
</evidence>